<gene>
    <name evidence="1" type="ORF">ATP06_0234220</name>
</gene>
<reference evidence="1" key="1">
    <citation type="submission" date="2016-11" db="EMBL/GenBank/DDBJ databases">
        <title>Genome sequencing of Amycolatopsis regifaucium.</title>
        <authorList>
            <person name="Mayilraj S."/>
            <person name="Kaur N."/>
        </authorList>
    </citation>
    <scope>NUCLEOTIDE SEQUENCE [LARGE SCALE GENOMIC DNA]</scope>
    <source>
        <strain evidence="1">GY080</strain>
    </source>
</reference>
<accession>A0ABX3DIS8</accession>
<comment type="caution">
    <text evidence="1">The sequence shown here is derived from an EMBL/GenBank/DDBJ whole genome shotgun (WGS) entry which is preliminary data.</text>
</comment>
<organism evidence="1 2">
    <name type="scientific">Amycolatopsis regifaucium</name>
    <dbReference type="NCBI Taxonomy" id="546365"/>
    <lineage>
        <taxon>Bacteria</taxon>
        <taxon>Bacillati</taxon>
        <taxon>Actinomycetota</taxon>
        <taxon>Actinomycetes</taxon>
        <taxon>Pseudonocardiales</taxon>
        <taxon>Pseudonocardiaceae</taxon>
        <taxon>Amycolatopsis</taxon>
    </lineage>
</organism>
<protein>
    <recommendedName>
        <fullName evidence="3">Secreted protein</fullName>
    </recommendedName>
</protein>
<evidence type="ECO:0008006" key="3">
    <source>
        <dbReference type="Google" id="ProtNLM"/>
    </source>
</evidence>
<evidence type="ECO:0000313" key="2">
    <source>
        <dbReference type="Proteomes" id="UP000186883"/>
    </source>
</evidence>
<proteinExistence type="predicted"/>
<name>A0ABX3DIS8_9PSEU</name>
<keyword evidence="2" id="KW-1185">Reference proteome</keyword>
<dbReference type="EMBL" id="LOBU02000026">
    <property type="protein sequence ID" value="OKA03871.1"/>
    <property type="molecule type" value="Genomic_DNA"/>
</dbReference>
<dbReference type="Proteomes" id="UP000186883">
    <property type="component" value="Unassembled WGS sequence"/>
</dbReference>
<evidence type="ECO:0000313" key="1">
    <source>
        <dbReference type="EMBL" id="OKA03871.1"/>
    </source>
</evidence>
<sequence>MLAMVQARKLAIHPYVCSVLQIYVHLTFFQDQYAEHRLVFQRPAARSISATRDHHTAVATGVGSLCCVLLSVQ</sequence>